<keyword evidence="3" id="KW-1185">Reference proteome</keyword>
<protein>
    <submittedName>
        <fullName evidence="2">Uncharacterized protein</fullName>
    </submittedName>
</protein>
<feature type="transmembrane region" description="Helical" evidence="1">
    <location>
        <begin position="7"/>
        <end position="26"/>
    </location>
</feature>
<keyword evidence="1" id="KW-0812">Transmembrane</keyword>
<reference evidence="3" key="1">
    <citation type="journal article" date="2019" name="Int. J. Syst. Evol. Microbiol.">
        <title>The Global Catalogue of Microorganisms (GCM) 10K type strain sequencing project: providing services to taxonomists for standard genome sequencing and annotation.</title>
        <authorList>
            <consortium name="The Broad Institute Genomics Platform"/>
            <consortium name="The Broad Institute Genome Sequencing Center for Infectious Disease"/>
            <person name="Wu L."/>
            <person name="Ma J."/>
        </authorList>
    </citation>
    <scope>NUCLEOTIDE SEQUENCE [LARGE SCALE GENOMIC DNA]</scope>
    <source>
        <strain evidence="3">CCUG 59778</strain>
    </source>
</reference>
<dbReference type="EMBL" id="JBHSKF010000010">
    <property type="protein sequence ID" value="MFC5289150.1"/>
    <property type="molecule type" value="Genomic_DNA"/>
</dbReference>
<evidence type="ECO:0000256" key="1">
    <source>
        <dbReference type="SAM" id="Phobius"/>
    </source>
</evidence>
<sequence>MRPLEIRVALGIYLVGAVVFIAVGAARGDGALAFPIIAGVFGVLAAAGLWVRWHWAGQAAFLVSAVVALGHLLIVLDPAPWGLRVLSGVLAAAHLYAGVLVMTKPAREYLGTAT</sequence>
<gene>
    <name evidence="2" type="ORF">ACFPM7_19035</name>
</gene>
<feature type="transmembrane region" description="Helical" evidence="1">
    <location>
        <begin position="32"/>
        <end position="51"/>
    </location>
</feature>
<comment type="caution">
    <text evidence="2">The sequence shown here is derived from an EMBL/GenBank/DDBJ whole genome shotgun (WGS) entry which is preliminary data.</text>
</comment>
<accession>A0ABW0ESC0</accession>
<keyword evidence="1" id="KW-1133">Transmembrane helix</keyword>
<evidence type="ECO:0000313" key="2">
    <source>
        <dbReference type="EMBL" id="MFC5289150.1"/>
    </source>
</evidence>
<dbReference type="RefSeq" id="WP_378248999.1">
    <property type="nucleotide sequence ID" value="NZ_JBHSKF010000010.1"/>
</dbReference>
<name>A0ABW0ESC0_9PSEU</name>
<evidence type="ECO:0000313" key="3">
    <source>
        <dbReference type="Proteomes" id="UP001596157"/>
    </source>
</evidence>
<dbReference type="Proteomes" id="UP001596157">
    <property type="component" value="Unassembled WGS sequence"/>
</dbReference>
<proteinExistence type="predicted"/>
<feature type="transmembrane region" description="Helical" evidence="1">
    <location>
        <begin position="58"/>
        <end position="76"/>
    </location>
</feature>
<keyword evidence="1" id="KW-0472">Membrane</keyword>
<feature type="transmembrane region" description="Helical" evidence="1">
    <location>
        <begin position="82"/>
        <end position="102"/>
    </location>
</feature>
<organism evidence="2 3">
    <name type="scientific">Actinokineospora guangxiensis</name>
    <dbReference type="NCBI Taxonomy" id="1490288"/>
    <lineage>
        <taxon>Bacteria</taxon>
        <taxon>Bacillati</taxon>
        <taxon>Actinomycetota</taxon>
        <taxon>Actinomycetes</taxon>
        <taxon>Pseudonocardiales</taxon>
        <taxon>Pseudonocardiaceae</taxon>
        <taxon>Actinokineospora</taxon>
    </lineage>
</organism>